<dbReference type="AlphaFoldDB" id="A0A183UE28"/>
<proteinExistence type="predicted"/>
<evidence type="ECO:0000313" key="3">
    <source>
        <dbReference type="Proteomes" id="UP000050794"/>
    </source>
</evidence>
<feature type="region of interest" description="Disordered" evidence="1">
    <location>
        <begin position="103"/>
        <end position="122"/>
    </location>
</feature>
<sequence>MDESIVPEQAECAVEIVFYSCSVKRRVTSEGKLVPQNAVCSSSVAASGIVCVCSLLVSSPNGRGGASVRRGVAGAVAARQAAAMQSTSQPGQAFTICGTHAATASQPDGQTSVASPLAAPDQ</sequence>
<dbReference type="Proteomes" id="UP000050794">
    <property type="component" value="Unassembled WGS sequence"/>
</dbReference>
<gene>
    <name evidence="2" type="ORF">TCNE_LOCUS6748</name>
</gene>
<evidence type="ECO:0000256" key="1">
    <source>
        <dbReference type="SAM" id="MobiDB-lite"/>
    </source>
</evidence>
<organism evidence="3 4">
    <name type="scientific">Toxocara canis</name>
    <name type="common">Canine roundworm</name>
    <dbReference type="NCBI Taxonomy" id="6265"/>
    <lineage>
        <taxon>Eukaryota</taxon>
        <taxon>Metazoa</taxon>
        <taxon>Ecdysozoa</taxon>
        <taxon>Nematoda</taxon>
        <taxon>Chromadorea</taxon>
        <taxon>Rhabditida</taxon>
        <taxon>Spirurina</taxon>
        <taxon>Ascaridomorpha</taxon>
        <taxon>Ascaridoidea</taxon>
        <taxon>Toxocaridae</taxon>
        <taxon>Toxocara</taxon>
    </lineage>
</organism>
<name>A0A183UE28_TOXCA</name>
<reference evidence="4" key="1">
    <citation type="submission" date="2016-06" db="UniProtKB">
        <authorList>
            <consortium name="WormBaseParasite"/>
        </authorList>
    </citation>
    <scope>IDENTIFICATION</scope>
</reference>
<evidence type="ECO:0000313" key="4">
    <source>
        <dbReference type="WBParaSite" id="TCNE_0000674801-mRNA-1"/>
    </source>
</evidence>
<dbReference type="EMBL" id="UYWY01019548">
    <property type="protein sequence ID" value="VDM38069.1"/>
    <property type="molecule type" value="Genomic_DNA"/>
</dbReference>
<accession>A0A183UE28</accession>
<reference evidence="2 3" key="2">
    <citation type="submission" date="2018-11" db="EMBL/GenBank/DDBJ databases">
        <authorList>
            <consortium name="Pathogen Informatics"/>
        </authorList>
    </citation>
    <scope>NUCLEOTIDE SEQUENCE [LARGE SCALE GENOMIC DNA]</scope>
</reference>
<evidence type="ECO:0000313" key="2">
    <source>
        <dbReference type="EMBL" id="VDM38069.1"/>
    </source>
</evidence>
<feature type="compositionally biased region" description="Polar residues" evidence="1">
    <location>
        <begin position="103"/>
        <end position="114"/>
    </location>
</feature>
<keyword evidence="3" id="KW-1185">Reference proteome</keyword>
<protein>
    <submittedName>
        <fullName evidence="2 4">Uncharacterized protein</fullName>
    </submittedName>
</protein>
<dbReference type="WBParaSite" id="TCNE_0000674801-mRNA-1">
    <property type="protein sequence ID" value="TCNE_0000674801-mRNA-1"/>
    <property type="gene ID" value="TCNE_0000674801"/>
</dbReference>